<evidence type="ECO:0000313" key="1">
    <source>
        <dbReference type="EMBL" id="PWY75915.1"/>
    </source>
</evidence>
<evidence type="ECO:0000313" key="2">
    <source>
        <dbReference type="Proteomes" id="UP000246171"/>
    </source>
</evidence>
<dbReference type="EMBL" id="MSFU01000009">
    <property type="protein sequence ID" value="PWY75915.1"/>
    <property type="molecule type" value="Genomic_DNA"/>
</dbReference>
<reference evidence="1" key="1">
    <citation type="submission" date="2016-12" db="EMBL/GenBank/DDBJ databases">
        <title>The genomes of Aspergillus section Nigri reveals drivers in fungal speciation.</title>
        <authorList>
            <consortium name="DOE Joint Genome Institute"/>
            <person name="Vesth T.C."/>
            <person name="Nybo J."/>
            <person name="Theobald S."/>
            <person name="Brandl J."/>
            <person name="Frisvad J.C."/>
            <person name="Nielsen K.F."/>
            <person name="Lyhne E.K."/>
            <person name="Kogle M.E."/>
            <person name="Kuo A."/>
            <person name="Riley R."/>
            <person name="Clum A."/>
            <person name="Nolan M."/>
            <person name="Lipzen A."/>
            <person name="Salamov A."/>
            <person name="Henrissat B."/>
            <person name="Wiebenga A."/>
            <person name="De vries R.P."/>
            <person name="Grigoriev I.V."/>
            <person name="Mortensen U.H."/>
            <person name="Andersen M.R."/>
            <person name="Baker S.E."/>
        </authorList>
    </citation>
    <scope>NUCLEOTIDE SEQUENCE</scope>
    <source>
        <strain evidence="1">CBS 122712</strain>
    </source>
</reference>
<gene>
    <name evidence="1" type="ORF">BO83DRAFT_387906</name>
</gene>
<dbReference type="OrthoDB" id="10601415at2759"/>
<protein>
    <submittedName>
        <fullName evidence="1">Uncharacterized protein</fullName>
    </submittedName>
</protein>
<proteinExistence type="predicted"/>
<sequence>MGYRDTRRPKSCEAISRDAKLKGTLSVGLNIRLQQGKEAVSQYPASGNQPSDRLLTADDNSIVQGSASQLNECFQENGYALPNSRCETHTMLKLTTFGVLRHSSHYSIRTGTLKHHRVEAGIDEICQWKVAKLDNVLANFVSSHRKYHHGIRHYTPMANQVTGLSVPGLHTWTRVALINSATSDEPLQRKIPVAMWLRFVLLTSTPHEQAIQRHMGVYLTATLDYRVPICSATSKCVNTEKPA</sequence>
<dbReference type="GeneID" id="37054702"/>
<dbReference type="AlphaFoldDB" id="A0A317VPQ6"/>
<dbReference type="VEuPathDB" id="FungiDB:BO83DRAFT_387906"/>
<keyword evidence="2" id="KW-1185">Reference proteome</keyword>
<accession>A0A317VPQ6</accession>
<dbReference type="RefSeq" id="XP_025389445.1">
    <property type="nucleotide sequence ID" value="XM_025532740.1"/>
</dbReference>
<dbReference type="Proteomes" id="UP000246171">
    <property type="component" value="Unassembled WGS sequence"/>
</dbReference>
<name>A0A317VPQ6_ASPEC</name>
<comment type="caution">
    <text evidence="1">The sequence shown here is derived from an EMBL/GenBank/DDBJ whole genome shotgun (WGS) entry which is preliminary data.</text>
</comment>
<organism evidence="1 2">
    <name type="scientific">Aspergillus eucalypticola (strain CBS 122712 / IBT 29274)</name>
    <dbReference type="NCBI Taxonomy" id="1448314"/>
    <lineage>
        <taxon>Eukaryota</taxon>
        <taxon>Fungi</taxon>
        <taxon>Dikarya</taxon>
        <taxon>Ascomycota</taxon>
        <taxon>Pezizomycotina</taxon>
        <taxon>Eurotiomycetes</taxon>
        <taxon>Eurotiomycetidae</taxon>
        <taxon>Eurotiales</taxon>
        <taxon>Aspergillaceae</taxon>
        <taxon>Aspergillus</taxon>
        <taxon>Aspergillus subgen. Circumdati</taxon>
    </lineage>
</organism>